<dbReference type="PANTHER" id="PTHR11630">
    <property type="entry name" value="DNA REPLICATION LICENSING FACTOR MCM FAMILY MEMBER"/>
    <property type="match status" value="1"/>
</dbReference>
<dbReference type="InterPro" id="IPR027417">
    <property type="entry name" value="P-loop_NTPase"/>
</dbReference>
<evidence type="ECO:0000259" key="6">
    <source>
        <dbReference type="Pfam" id="PF26065"/>
    </source>
</evidence>
<evidence type="ECO:0008006" key="8">
    <source>
        <dbReference type="Google" id="ProtNLM"/>
    </source>
</evidence>
<dbReference type="GO" id="GO:0006310">
    <property type="term" value="P:DNA recombination"/>
    <property type="evidence" value="ECO:0007669"/>
    <property type="project" value="UniProtKB-ARBA"/>
</dbReference>
<organism evidence="7">
    <name type="scientific">Anopheles coluzzii</name>
    <name type="common">African malaria mosquito</name>
    <dbReference type="NCBI Taxonomy" id="1518534"/>
    <lineage>
        <taxon>Eukaryota</taxon>
        <taxon>Metazoa</taxon>
        <taxon>Ecdysozoa</taxon>
        <taxon>Arthropoda</taxon>
        <taxon>Hexapoda</taxon>
        <taxon>Insecta</taxon>
        <taxon>Pterygota</taxon>
        <taxon>Neoptera</taxon>
        <taxon>Endopterygota</taxon>
        <taxon>Diptera</taxon>
        <taxon>Nematocera</taxon>
        <taxon>Culicoidea</taxon>
        <taxon>Culicidae</taxon>
        <taxon>Anophelinae</taxon>
        <taxon>Anopheles</taxon>
    </lineage>
</organism>
<accession>A0A8W7PSE7</accession>
<dbReference type="InterPro" id="IPR058767">
    <property type="entry name" value="MCM8_N"/>
</dbReference>
<name>A0A8W7PSE7_ANOCL</name>
<comment type="subcellular location">
    <subcellularLocation>
        <location evidence="1">Nucleus</location>
    </subcellularLocation>
</comment>
<dbReference type="Pfam" id="PF17855">
    <property type="entry name" value="MCM_lid"/>
    <property type="match status" value="1"/>
</dbReference>
<sequence>MDEWDLFGTTPCDWEFGDGAEFASNFQDEQYPSQASALFDEFGIDSRSCTDALDRIGWQLYFPNKDVQTCRTTNKHIRCLVKHYHDYRCEYSLLEAESSGSFDFKLNLARTDICLKDAWPTLQADIEAFPEYTIACMGLAMYRTVAATHQADPFSPETLEIPKITARLHLFGPEQSISTIDASYTDKLVTIGGTIVHDSEPIVTSTLRAYKCRYCHDTIVLERHHNRHTTRQWICDVHVLLADIDSGKSQKLLDSCMAASPKGFVENDPYRDEVHYARSHCNPEFTEESMALLERFFSEMYSMPHWLNITNGVKMAQIKSMALARARIDLSPAITTEHVMDTVRIVSRSWYDRYDTDDRAPTVQLPAKKGGVKAASIRQFLEVLRARSVEHKTKSFSLKELRALIEEEGMPGFEDEIIEKLNIQGYLLKKSAGCYRLLV</sequence>
<evidence type="ECO:0000256" key="2">
    <source>
        <dbReference type="ARBA" id="ARBA00008010"/>
    </source>
</evidence>
<dbReference type="PANTHER" id="PTHR11630:SF47">
    <property type="entry name" value="DNA HELICASE MCM8"/>
    <property type="match status" value="1"/>
</dbReference>
<feature type="domain" description="MCM8/REC winged helix" evidence="5">
    <location>
        <begin position="370"/>
        <end position="437"/>
    </location>
</feature>
<dbReference type="Pfam" id="PF26065">
    <property type="entry name" value="MCM8_N"/>
    <property type="match status" value="1"/>
</dbReference>
<dbReference type="GO" id="GO:0017116">
    <property type="term" value="F:single-stranded DNA helicase activity"/>
    <property type="evidence" value="ECO:0007669"/>
    <property type="project" value="TreeGrafter"/>
</dbReference>
<proteinExistence type="inferred from homology"/>
<dbReference type="CDD" id="cd22247">
    <property type="entry name" value="MCM8_WHD"/>
    <property type="match status" value="1"/>
</dbReference>
<dbReference type="Gene3D" id="3.40.50.300">
    <property type="entry name" value="P-loop containing nucleotide triphosphate hydrolases"/>
    <property type="match status" value="1"/>
</dbReference>
<dbReference type="InterPro" id="IPR056875">
    <property type="entry name" value="MCM8/REC_WHD"/>
</dbReference>
<dbReference type="GO" id="GO:0003697">
    <property type="term" value="F:single-stranded DNA binding"/>
    <property type="evidence" value="ECO:0007669"/>
    <property type="project" value="TreeGrafter"/>
</dbReference>
<reference evidence="7" key="1">
    <citation type="submission" date="2022-08" db="UniProtKB">
        <authorList>
            <consortium name="EnsemblMetazoa"/>
        </authorList>
    </citation>
    <scope>IDENTIFICATION</scope>
</reference>
<dbReference type="Proteomes" id="UP000075882">
    <property type="component" value="Unassembled WGS sequence"/>
</dbReference>
<comment type="similarity">
    <text evidence="2">Belongs to the MCM family.</text>
</comment>
<dbReference type="EnsemblMetazoa" id="ACOM036760-RA">
    <property type="protein sequence ID" value="ACOM036760-PA.1"/>
    <property type="gene ID" value="ACOM036760"/>
</dbReference>
<dbReference type="InterPro" id="IPR012340">
    <property type="entry name" value="NA-bd_OB-fold"/>
</dbReference>
<dbReference type="InterPro" id="IPR041562">
    <property type="entry name" value="MCM_lid"/>
</dbReference>
<dbReference type="GO" id="GO:0042555">
    <property type="term" value="C:MCM complex"/>
    <property type="evidence" value="ECO:0007669"/>
    <property type="project" value="TreeGrafter"/>
</dbReference>
<feature type="domain" description="MCM8 N-terminal" evidence="6">
    <location>
        <begin position="77"/>
        <end position="152"/>
    </location>
</feature>
<protein>
    <recommendedName>
        <fullName evidence="8">MCM domain-containing protein</fullName>
    </recommendedName>
</protein>
<dbReference type="AlphaFoldDB" id="A0A8W7PSE7"/>
<keyword evidence="3" id="KW-0539">Nucleus</keyword>
<dbReference type="VEuPathDB" id="VectorBase:ACON2_038146"/>
<evidence type="ECO:0000259" key="4">
    <source>
        <dbReference type="Pfam" id="PF17855"/>
    </source>
</evidence>
<dbReference type="GO" id="GO:0005524">
    <property type="term" value="F:ATP binding"/>
    <property type="evidence" value="ECO:0007669"/>
    <property type="project" value="InterPro"/>
</dbReference>
<dbReference type="GO" id="GO:0005634">
    <property type="term" value="C:nucleus"/>
    <property type="evidence" value="ECO:0007669"/>
    <property type="project" value="UniProtKB-SubCell"/>
</dbReference>
<evidence type="ECO:0000313" key="7">
    <source>
        <dbReference type="EnsemblMetazoa" id="ACOM036760-PA.1"/>
    </source>
</evidence>
<evidence type="ECO:0000259" key="5">
    <source>
        <dbReference type="Pfam" id="PF25051"/>
    </source>
</evidence>
<dbReference type="SUPFAM" id="SSF50249">
    <property type="entry name" value="Nucleic acid-binding proteins"/>
    <property type="match status" value="1"/>
</dbReference>
<feature type="domain" description="MCM AAA-lid" evidence="4">
    <location>
        <begin position="274"/>
        <end position="349"/>
    </location>
</feature>
<evidence type="ECO:0000256" key="3">
    <source>
        <dbReference type="ARBA" id="ARBA00023242"/>
    </source>
</evidence>
<dbReference type="Pfam" id="PF25051">
    <property type="entry name" value="WHD_MCM8"/>
    <property type="match status" value="1"/>
</dbReference>
<dbReference type="InterPro" id="IPR031327">
    <property type="entry name" value="MCM"/>
</dbReference>
<evidence type="ECO:0000256" key="1">
    <source>
        <dbReference type="ARBA" id="ARBA00004123"/>
    </source>
</evidence>